<gene>
    <name evidence="3" type="ORF">METBISCDRAFT_27241</name>
</gene>
<protein>
    <recommendedName>
        <fullName evidence="2">BOD1/SHG1 domain-containing protein</fullName>
    </recommendedName>
</protein>
<accession>A0A4P9ZCQ9</accession>
<organism evidence="3 4">
    <name type="scientific">Metschnikowia bicuspidata</name>
    <dbReference type="NCBI Taxonomy" id="27322"/>
    <lineage>
        <taxon>Eukaryota</taxon>
        <taxon>Fungi</taxon>
        <taxon>Dikarya</taxon>
        <taxon>Ascomycota</taxon>
        <taxon>Saccharomycotina</taxon>
        <taxon>Pichiomycetes</taxon>
        <taxon>Metschnikowiaceae</taxon>
        <taxon>Metschnikowia</taxon>
    </lineage>
</organism>
<feature type="region of interest" description="Disordered" evidence="1">
    <location>
        <begin position="132"/>
        <end position="208"/>
    </location>
</feature>
<dbReference type="InterPro" id="IPR055264">
    <property type="entry name" value="BOD1/SHG1_dom"/>
</dbReference>
<reference evidence="4" key="1">
    <citation type="journal article" date="2018" name="Nat. Microbiol.">
        <title>Leveraging single-cell genomics to expand the fungal tree of life.</title>
        <authorList>
            <person name="Ahrendt S.R."/>
            <person name="Quandt C.A."/>
            <person name="Ciobanu D."/>
            <person name="Clum A."/>
            <person name="Salamov A."/>
            <person name="Andreopoulos B."/>
            <person name="Cheng J.F."/>
            <person name="Woyke T."/>
            <person name="Pelin A."/>
            <person name="Henrissat B."/>
            <person name="Reynolds N.K."/>
            <person name="Benny G.L."/>
            <person name="Smith M.E."/>
            <person name="James T.Y."/>
            <person name="Grigoriev I.V."/>
        </authorList>
    </citation>
    <scope>NUCLEOTIDE SEQUENCE [LARGE SCALE GENOMIC DNA]</scope>
    <source>
        <strain evidence="4">Baker2002</strain>
    </source>
</reference>
<proteinExistence type="predicted"/>
<dbReference type="Proteomes" id="UP000268321">
    <property type="component" value="Unassembled WGS sequence"/>
</dbReference>
<evidence type="ECO:0000313" key="4">
    <source>
        <dbReference type="Proteomes" id="UP000268321"/>
    </source>
</evidence>
<feature type="compositionally biased region" description="Pro residues" evidence="1">
    <location>
        <begin position="146"/>
        <end position="156"/>
    </location>
</feature>
<feature type="domain" description="BOD1/SHG1" evidence="2">
    <location>
        <begin position="10"/>
        <end position="111"/>
    </location>
</feature>
<name>A0A4P9ZCQ9_9ASCO</name>
<dbReference type="Pfam" id="PF05205">
    <property type="entry name" value="COMPASS-Shg1"/>
    <property type="match status" value="1"/>
</dbReference>
<evidence type="ECO:0000256" key="1">
    <source>
        <dbReference type="SAM" id="MobiDB-lite"/>
    </source>
</evidence>
<keyword evidence="4" id="KW-1185">Reference proteome</keyword>
<dbReference type="AlphaFoldDB" id="A0A4P9ZCQ9"/>
<dbReference type="EMBL" id="ML004454">
    <property type="protein sequence ID" value="RKP30697.1"/>
    <property type="molecule type" value="Genomic_DNA"/>
</dbReference>
<evidence type="ECO:0000259" key="2">
    <source>
        <dbReference type="Pfam" id="PF05205"/>
    </source>
</evidence>
<sequence>MDADSLDHKQLAAKYKKYGLFDKQRKELLENFKKSQTHTNLLLKLKVMVENKIKNDPSLLLKNRGQVAALIQGEVINGPKTGPSILSIVDKDINDKIIDSPQFHEELRRELKDVKRRLLGVSDEDYAKELEEEKNKTLAASASLPTLPPTPLPFVRPEPDPDHSFRGNFYKHGYGPKVVKPPRFQFNLPSRNRDRGSPSRGFDGHLSY</sequence>
<evidence type="ECO:0000313" key="3">
    <source>
        <dbReference type="EMBL" id="RKP30697.1"/>
    </source>
</evidence>
<dbReference type="OrthoDB" id="5579731at2759"/>